<proteinExistence type="predicted"/>
<organism evidence="2 3">
    <name type="scientific">Patella caerulea</name>
    <name type="common">Rayed Mediterranean limpet</name>
    <dbReference type="NCBI Taxonomy" id="87958"/>
    <lineage>
        <taxon>Eukaryota</taxon>
        <taxon>Metazoa</taxon>
        <taxon>Spiralia</taxon>
        <taxon>Lophotrochozoa</taxon>
        <taxon>Mollusca</taxon>
        <taxon>Gastropoda</taxon>
        <taxon>Patellogastropoda</taxon>
        <taxon>Patelloidea</taxon>
        <taxon>Patellidae</taxon>
        <taxon>Patella</taxon>
    </lineage>
</organism>
<evidence type="ECO:0000313" key="2">
    <source>
        <dbReference type="EMBL" id="KAK6188847.1"/>
    </source>
</evidence>
<reference evidence="2 3" key="1">
    <citation type="submission" date="2024-01" db="EMBL/GenBank/DDBJ databases">
        <title>The genome of the rayed Mediterranean limpet Patella caerulea (Linnaeus, 1758).</title>
        <authorList>
            <person name="Anh-Thu Weber A."/>
            <person name="Halstead-Nussloch G."/>
        </authorList>
    </citation>
    <scope>NUCLEOTIDE SEQUENCE [LARGE SCALE GENOMIC DNA]</scope>
    <source>
        <strain evidence="2">AATW-2023a</strain>
        <tissue evidence="2">Whole specimen</tissue>
    </source>
</reference>
<feature type="region of interest" description="Disordered" evidence="1">
    <location>
        <begin position="1"/>
        <end position="31"/>
    </location>
</feature>
<protein>
    <submittedName>
        <fullName evidence="2">Uncharacterized protein</fullName>
    </submittedName>
</protein>
<name>A0AAN8QD28_PATCE</name>
<accession>A0AAN8QD28</accession>
<gene>
    <name evidence="2" type="ORF">SNE40_004942</name>
</gene>
<sequence length="305" mass="34946">MGCGSSTDTKKSQVSPKGGQKRNGVAKKAKSTKRTGFVGVSSLDCSDTDGDCLQPYRNNADTSQFANGIAYLYGFKARLKRQLVESTENGNLEKLEDSIAKYEKYEGPEDDDYFRALRRRHFLELQRGLRDGIRRRHAGVLDDAITNARDSQFSNKLKSHIAAAEKLRDHIWELEIHKHDVLDMDQKTVSEIKSYQRPPSCVFYTMKATYVLLGTEPDKIYEWGDIQILLNQTVRNGLLYKIDHFDLDEAKVEHAVEAEKILDNTDYEDVLKASNGVAIFYLWTNQNIEQIKKENKKDSKQRKKK</sequence>
<dbReference type="EMBL" id="JAZGQO010000003">
    <property type="protein sequence ID" value="KAK6188847.1"/>
    <property type="molecule type" value="Genomic_DNA"/>
</dbReference>
<dbReference type="Proteomes" id="UP001347796">
    <property type="component" value="Unassembled WGS sequence"/>
</dbReference>
<comment type="caution">
    <text evidence="2">The sequence shown here is derived from an EMBL/GenBank/DDBJ whole genome shotgun (WGS) entry which is preliminary data.</text>
</comment>
<feature type="compositionally biased region" description="Polar residues" evidence="1">
    <location>
        <begin position="1"/>
        <end position="15"/>
    </location>
</feature>
<dbReference type="AlphaFoldDB" id="A0AAN8QD28"/>
<evidence type="ECO:0000313" key="3">
    <source>
        <dbReference type="Proteomes" id="UP001347796"/>
    </source>
</evidence>
<evidence type="ECO:0000256" key="1">
    <source>
        <dbReference type="SAM" id="MobiDB-lite"/>
    </source>
</evidence>
<dbReference type="Gene3D" id="1.20.920.20">
    <property type="match status" value="1"/>
</dbReference>
<keyword evidence="3" id="KW-1185">Reference proteome</keyword>